<protein>
    <submittedName>
        <fullName evidence="2">Uncharacterized protein</fullName>
    </submittedName>
</protein>
<organism evidence="2 3">
    <name type="scientific">Mycena pura</name>
    <dbReference type="NCBI Taxonomy" id="153505"/>
    <lineage>
        <taxon>Eukaryota</taxon>
        <taxon>Fungi</taxon>
        <taxon>Dikarya</taxon>
        <taxon>Basidiomycota</taxon>
        <taxon>Agaricomycotina</taxon>
        <taxon>Agaricomycetes</taxon>
        <taxon>Agaricomycetidae</taxon>
        <taxon>Agaricales</taxon>
        <taxon>Marasmiineae</taxon>
        <taxon>Mycenaceae</taxon>
        <taxon>Mycena</taxon>
    </lineage>
</organism>
<evidence type="ECO:0000256" key="1">
    <source>
        <dbReference type="SAM" id="Phobius"/>
    </source>
</evidence>
<evidence type="ECO:0000313" key="3">
    <source>
        <dbReference type="Proteomes" id="UP001219525"/>
    </source>
</evidence>
<proteinExistence type="predicted"/>
<dbReference type="EMBL" id="JARJCW010000091">
    <property type="protein sequence ID" value="KAJ7195385.1"/>
    <property type="molecule type" value="Genomic_DNA"/>
</dbReference>
<keyword evidence="1" id="KW-1133">Transmembrane helix</keyword>
<reference evidence="2" key="1">
    <citation type="submission" date="2023-03" db="EMBL/GenBank/DDBJ databases">
        <title>Massive genome expansion in bonnet fungi (Mycena s.s.) driven by repeated elements and novel gene families across ecological guilds.</title>
        <authorList>
            <consortium name="Lawrence Berkeley National Laboratory"/>
            <person name="Harder C.B."/>
            <person name="Miyauchi S."/>
            <person name="Viragh M."/>
            <person name="Kuo A."/>
            <person name="Thoen E."/>
            <person name="Andreopoulos B."/>
            <person name="Lu D."/>
            <person name="Skrede I."/>
            <person name="Drula E."/>
            <person name="Henrissat B."/>
            <person name="Morin E."/>
            <person name="Kohler A."/>
            <person name="Barry K."/>
            <person name="LaButti K."/>
            <person name="Morin E."/>
            <person name="Salamov A."/>
            <person name="Lipzen A."/>
            <person name="Mereny Z."/>
            <person name="Hegedus B."/>
            <person name="Baldrian P."/>
            <person name="Stursova M."/>
            <person name="Weitz H."/>
            <person name="Taylor A."/>
            <person name="Grigoriev I.V."/>
            <person name="Nagy L.G."/>
            <person name="Martin F."/>
            <person name="Kauserud H."/>
        </authorList>
    </citation>
    <scope>NUCLEOTIDE SEQUENCE</scope>
    <source>
        <strain evidence="2">9144</strain>
    </source>
</reference>
<name>A0AAD6UVJ9_9AGAR</name>
<accession>A0AAD6UVJ9</accession>
<keyword evidence="1" id="KW-0812">Transmembrane</keyword>
<dbReference type="Proteomes" id="UP001219525">
    <property type="component" value="Unassembled WGS sequence"/>
</dbReference>
<sequence length="129" mass="14771">MSGSWVQGRWATRMPPPGLLQLPTVKAEINREWRVGREKLWRCGSQEQSLRDRGLPVATSSQDVTPIAFGGIGVLFLFVLLTFTRKERKPKRRQLYLFLGEKSTGTMPGSWVQGRWARMPPKEADQPKY</sequence>
<feature type="transmembrane region" description="Helical" evidence="1">
    <location>
        <begin position="64"/>
        <end position="83"/>
    </location>
</feature>
<keyword evidence="1" id="KW-0472">Membrane</keyword>
<evidence type="ECO:0000313" key="2">
    <source>
        <dbReference type="EMBL" id="KAJ7195385.1"/>
    </source>
</evidence>
<comment type="caution">
    <text evidence="2">The sequence shown here is derived from an EMBL/GenBank/DDBJ whole genome shotgun (WGS) entry which is preliminary data.</text>
</comment>
<dbReference type="AlphaFoldDB" id="A0AAD6UVJ9"/>
<gene>
    <name evidence="2" type="ORF">GGX14DRAFT_404089</name>
</gene>
<keyword evidence="3" id="KW-1185">Reference proteome</keyword>